<name>A0A842HJ46_9BACT</name>
<dbReference type="InterPro" id="IPR052515">
    <property type="entry name" value="Gfo/Idh/MocA_Oxidoreductase"/>
</dbReference>
<dbReference type="InterPro" id="IPR055170">
    <property type="entry name" value="GFO_IDH_MocA-like_dom"/>
</dbReference>
<evidence type="ECO:0000313" key="3">
    <source>
        <dbReference type="EMBL" id="MBC2595606.1"/>
    </source>
</evidence>
<dbReference type="InterPro" id="IPR000683">
    <property type="entry name" value="Gfo/Idh/MocA-like_OxRdtase_N"/>
</dbReference>
<dbReference type="Gene3D" id="3.30.360.10">
    <property type="entry name" value="Dihydrodipicolinate Reductase, domain 2"/>
    <property type="match status" value="1"/>
</dbReference>
<dbReference type="EMBL" id="JACHVB010000044">
    <property type="protein sequence ID" value="MBC2595606.1"/>
    <property type="molecule type" value="Genomic_DNA"/>
</dbReference>
<evidence type="ECO:0000313" key="4">
    <source>
        <dbReference type="Proteomes" id="UP000546464"/>
    </source>
</evidence>
<dbReference type="RefSeq" id="WP_185676559.1">
    <property type="nucleotide sequence ID" value="NZ_JACHVB010000044.1"/>
</dbReference>
<evidence type="ECO:0000259" key="2">
    <source>
        <dbReference type="Pfam" id="PF22725"/>
    </source>
</evidence>
<feature type="domain" description="Gfo/Idh/MocA-like oxidoreductase N-terminal" evidence="1">
    <location>
        <begin position="7"/>
        <end position="125"/>
    </location>
</feature>
<dbReference type="PANTHER" id="PTHR43249">
    <property type="entry name" value="UDP-N-ACETYL-2-AMINO-2-DEOXY-D-GLUCURONATE OXIDASE"/>
    <property type="match status" value="1"/>
</dbReference>
<protein>
    <submittedName>
        <fullName evidence="3">Gfo/Idh/MocA family oxidoreductase</fullName>
    </submittedName>
</protein>
<proteinExistence type="predicted"/>
<reference evidence="3 4" key="1">
    <citation type="submission" date="2020-07" db="EMBL/GenBank/DDBJ databases">
        <authorList>
            <person name="Feng X."/>
        </authorList>
    </citation>
    <scope>NUCLEOTIDE SEQUENCE [LARGE SCALE GENOMIC DNA]</scope>
    <source>
        <strain evidence="3 4">JCM31066</strain>
    </source>
</reference>
<dbReference type="SUPFAM" id="SSF55347">
    <property type="entry name" value="Glyceraldehyde-3-phosphate dehydrogenase-like, C-terminal domain"/>
    <property type="match status" value="1"/>
</dbReference>
<dbReference type="InterPro" id="IPR036291">
    <property type="entry name" value="NAD(P)-bd_dom_sf"/>
</dbReference>
<organism evidence="3 4">
    <name type="scientific">Ruficoccus amylovorans</name>
    <dbReference type="NCBI Taxonomy" id="1804625"/>
    <lineage>
        <taxon>Bacteria</taxon>
        <taxon>Pseudomonadati</taxon>
        <taxon>Verrucomicrobiota</taxon>
        <taxon>Opitutia</taxon>
        <taxon>Puniceicoccales</taxon>
        <taxon>Cerasicoccaceae</taxon>
        <taxon>Ruficoccus</taxon>
    </lineage>
</organism>
<feature type="domain" description="GFO/IDH/MocA-like oxidoreductase" evidence="2">
    <location>
        <begin position="135"/>
        <end position="275"/>
    </location>
</feature>
<dbReference type="GO" id="GO:0000166">
    <property type="term" value="F:nucleotide binding"/>
    <property type="evidence" value="ECO:0007669"/>
    <property type="project" value="InterPro"/>
</dbReference>
<dbReference type="SUPFAM" id="SSF51735">
    <property type="entry name" value="NAD(P)-binding Rossmann-fold domains"/>
    <property type="match status" value="1"/>
</dbReference>
<keyword evidence="4" id="KW-1185">Reference proteome</keyword>
<gene>
    <name evidence="3" type="ORF">H5P28_15165</name>
</gene>
<dbReference type="AlphaFoldDB" id="A0A842HJ46"/>
<dbReference type="Gene3D" id="3.40.50.720">
    <property type="entry name" value="NAD(P)-binding Rossmann-like Domain"/>
    <property type="match status" value="1"/>
</dbReference>
<sequence length="355" mass="38287">MKNSDKIRFGFVGTGMITNSAADQINAHPHGEVVAAFDPSEVRVKNFCDKHKVTTPCTSLEALLADDKVDALYVATPNKFHAPSAMQALKAGKHVILEKPFAMSLAEAQAAVELARETGLTLSVGMNQRFTPDALKIKAAVEAGELGEIYHAKAYWRRRTGIPKLGTWFVSHEMAGGGALYDIGVHMLDLCLHCMDNFEPVAVSGATYSKFGPRGLGEGKWGMSDKSDIAFDVDDFASAFIRLANGATVNLEAVWACHTLAADSHNVELFGTEAGASVFPAKLFRFSKHDCAAYEILENLKDPEAPGMANRFTNFINHLHDGSALCCTLEQALAVQKVLDGIAESSRTGREVVLA</sequence>
<accession>A0A842HJ46</accession>
<dbReference type="Proteomes" id="UP000546464">
    <property type="component" value="Unassembled WGS sequence"/>
</dbReference>
<dbReference type="Pfam" id="PF22725">
    <property type="entry name" value="GFO_IDH_MocA_C3"/>
    <property type="match status" value="1"/>
</dbReference>
<dbReference type="Pfam" id="PF01408">
    <property type="entry name" value="GFO_IDH_MocA"/>
    <property type="match status" value="1"/>
</dbReference>
<dbReference type="PANTHER" id="PTHR43249:SF1">
    <property type="entry name" value="D-GLUCOSIDE 3-DEHYDROGENASE"/>
    <property type="match status" value="1"/>
</dbReference>
<comment type="caution">
    <text evidence="3">The sequence shown here is derived from an EMBL/GenBank/DDBJ whole genome shotgun (WGS) entry which is preliminary data.</text>
</comment>
<evidence type="ECO:0000259" key="1">
    <source>
        <dbReference type="Pfam" id="PF01408"/>
    </source>
</evidence>